<dbReference type="InterPro" id="IPR032675">
    <property type="entry name" value="LRR_dom_sf"/>
</dbReference>
<dbReference type="Pfam" id="PF00646">
    <property type="entry name" value="F-box"/>
    <property type="match status" value="1"/>
</dbReference>
<dbReference type="HOGENOM" id="CLU_027156_0_0_1"/>
<evidence type="ECO:0000259" key="1">
    <source>
        <dbReference type="PROSITE" id="PS50181"/>
    </source>
</evidence>
<evidence type="ECO:0000313" key="2">
    <source>
        <dbReference type="EMBL" id="CCL99496.1"/>
    </source>
</evidence>
<dbReference type="GeneID" id="24094407"/>
<proteinExistence type="predicted"/>
<dbReference type="InParanoid" id="J4I8J0"/>
<evidence type="ECO:0000313" key="3">
    <source>
        <dbReference type="Proteomes" id="UP000006352"/>
    </source>
</evidence>
<keyword evidence="3" id="KW-1185">Reference proteome</keyword>
<protein>
    <recommendedName>
        <fullName evidence="1">F-box domain-containing protein</fullName>
    </recommendedName>
</protein>
<dbReference type="STRING" id="599839.J4I8J0"/>
<name>J4I8J0_9APHY</name>
<organism evidence="2 3">
    <name type="scientific">Fibroporia radiculosa</name>
    <dbReference type="NCBI Taxonomy" id="599839"/>
    <lineage>
        <taxon>Eukaryota</taxon>
        <taxon>Fungi</taxon>
        <taxon>Dikarya</taxon>
        <taxon>Basidiomycota</taxon>
        <taxon>Agaricomycotina</taxon>
        <taxon>Agaricomycetes</taxon>
        <taxon>Polyporales</taxon>
        <taxon>Fibroporiaceae</taxon>
        <taxon>Fibroporia</taxon>
    </lineage>
</organism>
<dbReference type="SUPFAM" id="SSF52047">
    <property type="entry name" value="RNI-like"/>
    <property type="match status" value="1"/>
</dbReference>
<reference evidence="2 3" key="1">
    <citation type="journal article" date="2012" name="Appl. Environ. Microbiol.">
        <title>Short-read sequencing for genomic analysis of the brown rot fungus Fibroporia radiculosa.</title>
        <authorList>
            <person name="Tang J.D."/>
            <person name="Perkins A.D."/>
            <person name="Sonstegard T.S."/>
            <person name="Schroeder S.G."/>
            <person name="Burgess S.C."/>
            <person name="Diehl S.V."/>
        </authorList>
    </citation>
    <scope>NUCLEOTIDE SEQUENCE [LARGE SCALE GENOMIC DNA]</scope>
    <source>
        <strain evidence="2 3">TFFH 294</strain>
    </source>
</reference>
<gene>
    <name evidence="2" type="ORF">FIBRA_01514</name>
</gene>
<sequence length="521" mass="58696">MAHNELERITSDSSLLRLNEDILTEIVSYLHTRDALHLSTTARGLHQVAKRQALSEIWLFRPEETIRICTYMLADIQGRIMCVRKLSVRSHGIGEYHDQASTHWQLLADFLEHAHNLRSLCIFPIGFLLQAVPRMGDALAKLQYLQDIDLGGVDAASLKILPCMRSNIRKIKIHAHFNAFSFEHLILNISSMQSIQELDSELSINRWTQPPIPPAFTDCQLPKLRRLAVPSNTTTMSTCVRAFPELRVLHLGGQEISPEVNVVSALTACWPSLDVVQAHVTAFRRWPITCPVHTLFISGVLAMPSIQVQWDSTEDGALFLPIVLNAVTHTSPIVLKLSIMPYIDLAPTFWTDLAEIGTQIRCLIIQLCEFQDALQFQADLVEWMNTVPPILASMRSLTHIQICIRGDMSRHFSCVVQAYDPDNPPPPPPIAIVPTYEIAQEFSKILIKNLPSVRLVSVGFGFGFLPDGSEQMLGGGSFWWWKTVITPNGRNVQRIEDQAGINLQSRLCSVEFDSRLDFDRE</sequence>
<dbReference type="EMBL" id="HE796936">
    <property type="protein sequence ID" value="CCL99496.1"/>
    <property type="molecule type" value="Genomic_DNA"/>
</dbReference>
<feature type="domain" description="F-box" evidence="1">
    <location>
        <begin position="12"/>
        <end position="61"/>
    </location>
</feature>
<dbReference type="Proteomes" id="UP000006352">
    <property type="component" value="Unassembled WGS sequence"/>
</dbReference>
<dbReference type="RefSeq" id="XP_012178779.1">
    <property type="nucleotide sequence ID" value="XM_012323389.1"/>
</dbReference>
<dbReference type="OrthoDB" id="2780918at2759"/>
<dbReference type="SUPFAM" id="SSF81383">
    <property type="entry name" value="F-box domain"/>
    <property type="match status" value="1"/>
</dbReference>
<dbReference type="PROSITE" id="PS50181">
    <property type="entry name" value="FBOX"/>
    <property type="match status" value="1"/>
</dbReference>
<accession>J4I8J0</accession>
<dbReference type="AlphaFoldDB" id="J4I8J0"/>
<dbReference type="InterPro" id="IPR001810">
    <property type="entry name" value="F-box_dom"/>
</dbReference>
<dbReference type="Gene3D" id="3.80.10.10">
    <property type="entry name" value="Ribonuclease Inhibitor"/>
    <property type="match status" value="1"/>
</dbReference>
<dbReference type="InterPro" id="IPR036047">
    <property type="entry name" value="F-box-like_dom_sf"/>
</dbReference>